<feature type="compositionally biased region" description="Polar residues" evidence="3">
    <location>
        <begin position="281"/>
        <end position="294"/>
    </location>
</feature>
<accession>A0A6P8YLF7</accession>
<dbReference type="PANTHER" id="PTHR24172">
    <property type="entry name" value="ANK_REP_REGION DOMAIN-CONTAINING PROTEIN"/>
    <property type="match status" value="1"/>
</dbReference>
<name>A0A6P8YLF7_DROAB</name>
<dbReference type="Gene3D" id="1.20.890.10">
    <property type="entry name" value="cAMP-dependent protein kinase regulatory subunit, dimerization-anchoring domain"/>
    <property type="match status" value="1"/>
</dbReference>
<feature type="repeat" description="ANK" evidence="1">
    <location>
        <begin position="674"/>
        <end position="707"/>
    </location>
</feature>
<dbReference type="Pfam" id="PF05186">
    <property type="entry name" value="Dpy-30"/>
    <property type="match status" value="1"/>
</dbReference>
<feature type="compositionally biased region" description="Low complexity" evidence="3">
    <location>
        <begin position="817"/>
        <end position="836"/>
    </location>
</feature>
<keyword evidence="1" id="KW-0040">ANK repeat</keyword>
<feature type="coiled-coil region" evidence="2">
    <location>
        <begin position="990"/>
        <end position="1020"/>
    </location>
</feature>
<evidence type="ECO:0000313" key="5">
    <source>
        <dbReference type="RefSeq" id="XP_034107462.1"/>
    </source>
</evidence>
<dbReference type="InterPro" id="IPR007858">
    <property type="entry name" value="Dpy-30_motif"/>
</dbReference>
<dbReference type="Pfam" id="PF12796">
    <property type="entry name" value="Ank_2"/>
    <property type="match status" value="3"/>
</dbReference>
<protein>
    <submittedName>
        <fullName evidence="5">Uncharacterized protein LOC117570110 isoform X5</fullName>
    </submittedName>
</protein>
<dbReference type="SUPFAM" id="SSF48403">
    <property type="entry name" value="Ankyrin repeat"/>
    <property type="match status" value="2"/>
</dbReference>
<feature type="compositionally biased region" description="Low complexity" evidence="3">
    <location>
        <begin position="319"/>
        <end position="333"/>
    </location>
</feature>
<feature type="compositionally biased region" description="Acidic residues" evidence="3">
    <location>
        <begin position="510"/>
        <end position="520"/>
    </location>
</feature>
<sequence length="1131" mass="125323">MPPKRRRRFHGLYYHSSPPKVMPMNGQAAGPNGVKRRENDDFSVKLSTIRIWIHEKDIAKLTRILWAGQGQRLCQQASNNGRVKRFLAAVPHVMNASKDLHQAVIDNNLETLQSQLEPPVPAALVTAKDGNGLNVIHKAAGLGHTKILEYLIGLWPEGAHEIDITGKTPLHWAASAKNNMRCYTLLTQAGCDEEALDYKMKTPVYYRHKPHEIERAFLVYVPEAPRISPDSVTDWEALSDEGNDSSVGGDASRSSSKQSKKLNIKPTAAVNGRKSLDDSAENTSELDTNDGTSANEDDDLSKADAEVEPLPSQQRRPETPAALAAAGDASDAADAGDTESEAENIARAVSDDDKIEAEPAAEENPTEAEAEAETETETEMENGTATEEAEETNGLNEIDDNVDDVDAESEQNATEKTEAIENDVETVAEAEPEPESEPEPEIEKEKQAETEAEVQLTNGDVAGENVEPEKTADDEDEEDDDEDVIAPTPSGSQQQEQQQAKQQEQQPAELDQDLVPDNDGGDSLTSSLAIEGFVQGASEDYTVQSQTAAYEVDEDARLQEIIESGDMEQLAEIVLNGEGGRLLSLKSKEPEIQAFLNNVPSYMEKIHRVHDAARDGSLLALQQALDRRKFAIAKNDISPNGATPLHVAVLFGHSDIVRYLASRFPETMEITDNDGRTALHYAATIKDNGHFYNVLSQLGANPKAVDKLGHTPEFYVDMDKSKDVLTYSELLTIFGAEEMENQLLSDQGQAQPVSFQANPIFKTEQGKYLADTLADPLIKALTEIANKRPKDPVAYLANYLQHFMDERKPITEAEVHSGSSSKTSSNSTALASSNSKMNGNRIANNRPQLVELDARSLVEQQQLQEEDDDEDGALAVQHMEERDEHGQSMLHFACARSHRRGALYTLIEESRIDITYRDELYRTARDVALQANQPNNAAEIDRFLLAQAVVGDVDSFEQLALQGYDHILDIEDESGKTILDVAGERQNEALVNFLNNLRAMEEAREELHQMIRDKNLVRIKELTAVPNAKWLIRTKNYYGRTALHIAVLKESEEMVQHLVQLCPEALKVTDNLERTVLHYALGTNFCETVSRILIQNGAKRTAKDLKGRQPSYYFINKADILRLQEEEEESR</sequence>
<dbReference type="PROSITE" id="PS50297">
    <property type="entry name" value="ANK_REP_REGION"/>
    <property type="match status" value="2"/>
</dbReference>
<dbReference type="SMART" id="SM00248">
    <property type="entry name" value="ANK"/>
    <property type="match status" value="7"/>
</dbReference>
<feature type="compositionally biased region" description="Low complexity" evidence="3">
    <location>
        <begin position="244"/>
        <end position="256"/>
    </location>
</feature>
<evidence type="ECO:0000256" key="1">
    <source>
        <dbReference type="PROSITE-ProRule" id="PRU00023"/>
    </source>
</evidence>
<dbReference type="RefSeq" id="XP_034107462.1">
    <property type="nucleotide sequence ID" value="XM_034251571.2"/>
</dbReference>
<dbReference type="InterPro" id="IPR002110">
    <property type="entry name" value="Ankyrin_rpt"/>
</dbReference>
<evidence type="ECO:0000256" key="3">
    <source>
        <dbReference type="SAM" id="MobiDB-lite"/>
    </source>
</evidence>
<feature type="region of interest" description="Disordered" evidence="3">
    <location>
        <begin position="812"/>
        <end position="841"/>
    </location>
</feature>
<dbReference type="PANTHER" id="PTHR24172:SF4">
    <property type="entry name" value="ANK_REP_REGION DOMAIN-CONTAINING PROTEIN"/>
    <property type="match status" value="1"/>
</dbReference>
<dbReference type="InterPro" id="IPR036770">
    <property type="entry name" value="Ankyrin_rpt-contain_sf"/>
</dbReference>
<proteinExistence type="predicted"/>
<evidence type="ECO:0000313" key="4">
    <source>
        <dbReference type="Proteomes" id="UP000515160"/>
    </source>
</evidence>
<feature type="compositionally biased region" description="Acidic residues" evidence="3">
    <location>
        <begin position="420"/>
        <end position="440"/>
    </location>
</feature>
<feature type="compositionally biased region" description="Low complexity" evidence="3">
    <location>
        <begin position="493"/>
        <end position="506"/>
    </location>
</feature>
<dbReference type="InterPro" id="IPR049630">
    <property type="entry name" value="DYDC-like_DD"/>
</dbReference>
<dbReference type="CDD" id="cd22966">
    <property type="entry name" value="DD_DYDC-like"/>
    <property type="match status" value="1"/>
</dbReference>
<feature type="region of interest" description="Disordered" evidence="3">
    <location>
        <begin position="234"/>
        <end position="525"/>
    </location>
</feature>
<dbReference type="GeneID" id="117570110"/>
<reference evidence="5" key="1">
    <citation type="submission" date="2025-08" db="UniProtKB">
        <authorList>
            <consortium name="RefSeq"/>
        </authorList>
    </citation>
    <scope>IDENTIFICATION</scope>
    <source>
        <strain evidence="5">15112-1751.03</strain>
        <tissue evidence="5">Whole Adult</tissue>
    </source>
</reference>
<feature type="region of interest" description="Disordered" evidence="3">
    <location>
        <begin position="14"/>
        <end position="37"/>
    </location>
</feature>
<evidence type="ECO:0000256" key="2">
    <source>
        <dbReference type="SAM" id="Coils"/>
    </source>
</evidence>
<feature type="compositionally biased region" description="Acidic residues" evidence="3">
    <location>
        <begin position="472"/>
        <end position="484"/>
    </location>
</feature>
<feature type="compositionally biased region" description="Acidic residues" evidence="3">
    <location>
        <begin position="387"/>
        <end position="409"/>
    </location>
</feature>
<gene>
    <name evidence="5" type="primary">LOC117570110</name>
</gene>
<feature type="repeat" description="ANK" evidence="1">
    <location>
        <begin position="640"/>
        <end position="660"/>
    </location>
</feature>
<dbReference type="OrthoDB" id="432281at2759"/>
<dbReference type="Proteomes" id="UP000515160">
    <property type="component" value="Chromosome 3"/>
</dbReference>
<feature type="compositionally biased region" description="Acidic residues" evidence="3">
    <location>
        <begin position="353"/>
        <end position="380"/>
    </location>
</feature>
<keyword evidence="4" id="KW-1185">Reference proteome</keyword>
<dbReference type="AlphaFoldDB" id="A0A6P8YLF7"/>
<keyword evidence="2" id="KW-0175">Coiled coil</keyword>
<dbReference type="PROSITE" id="PS50088">
    <property type="entry name" value="ANK_REPEAT"/>
    <property type="match status" value="3"/>
</dbReference>
<organism evidence="4 5">
    <name type="scientific">Drosophila albomicans</name>
    <name type="common">Fruit fly</name>
    <dbReference type="NCBI Taxonomy" id="7291"/>
    <lineage>
        <taxon>Eukaryota</taxon>
        <taxon>Metazoa</taxon>
        <taxon>Ecdysozoa</taxon>
        <taxon>Arthropoda</taxon>
        <taxon>Hexapoda</taxon>
        <taxon>Insecta</taxon>
        <taxon>Pterygota</taxon>
        <taxon>Neoptera</taxon>
        <taxon>Endopterygota</taxon>
        <taxon>Diptera</taxon>
        <taxon>Brachycera</taxon>
        <taxon>Muscomorpha</taxon>
        <taxon>Ephydroidea</taxon>
        <taxon>Drosophilidae</taxon>
        <taxon>Drosophila</taxon>
    </lineage>
</organism>
<dbReference type="Gene3D" id="1.25.40.20">
    <property type="entry name" value="Ankyrin repeat-containing domain"/>
    <property type="match status" value="4"/>
</dbReference>
<feature type="repeat" description="ANK" evidence="1">
    <location>
        <begin position="165"/>
        <end position="198"/>
    </location>
</feature>